<dbReference type="OrthoDB" id="15082at2759"/>
<evidence type="ECO:0000313" key="5">
    <source>
        <dbReference type="EMBL" id="TDL20574.1"/>
    </source>
</evidence>
<sequence>MSINKPADRVYPLFAICNAPSPRRLDDSILNIGKERYGEQFIKMSLRAKKDPRIQRSPPLHLTNSSPPTLHPSRTHARSPLISTPPQEPAKRHLKLVISDVGVQASAPTFRSFLKLYNSPDAKKLANFLEADEDTMGQQMMTMKLASRSISRVGQEGYLLDGGTVSDLDFVIDDNMVHIVELTVGRRMRAGSSAILNMRSVCSM</sequence>
<keyword evidence="2" id="KW-0396">Initiation factor</keyword>
<evidence type="ECO:0000256" key="2">
    <source>
        <dbReference type="ARBA" id="ARBA00022540"/>
    </source>
</evidence>
<keyword evidence="1" id="KW-0963">Cytoplasm</keyword>
<dbReference type="Proteomes" id="UP000294933">
    <property type="component" value="Unassembled WGS sequence"/>
</dbReference>
<keyword evidence="3" id="KW-0648">Protein biosynthesis</keyword>
<dbReference type="GO" id="GO:0005852">
    <property type="term" value="C:eukaryotic translation initiation factor 3 complex"/>
    <property type="evidence" value="ECO:0007669"/>
    <property type="project" value="InterPro"/>
</dbReference>
<evidence type="ECO:0000256" key="1">
    <source>
        <dbReference type="ARBA" id="ARBA00022490"/>
    </source>
</evidence>
<keyword evidence="6" id="KW-1185">Reference proteome</keyword>
<evidence type="ECO:0000256" key="3">
    <source>
        <dbReference type="ARBA" id="ARBA00022917"/>
    </source>
</evidence>
<dbReference type="GO" id="GO:0003743">
    <property type="term" value="F:translation initiation factor activity"/>
    <property type="evidence" value="ECO:0007669"/>
    <property type="project" value="UniProtKB-KW"/>
</dbReference>
<dbReference type="STRING" id="50990.A0A4Y7PYV5"/>
<proteinExistence type="predicted"/>
<protein>
    <submittedName>
        <fullName evidence="5">Uncharacterized protein</fullName>
    </submittedName>
</protein>
<dbReference type="PANTHER" id="PTHR13242">
    <property type="entry name" value="EUKARYOTIC TRANSLATION INITIATION FACTOR 3"/>
    <property type="match status" value="1"/>
</dbReference>
<dbReference type="VEuPathDB" id="FungiDB:BD410DRAFT_367644"/>
<reference evidence="5 6" key="1">
    <citation type="submission" date="2018-06" db="EMBL/GenBank/DDBJ databases">
        <title>A transcriptomic atlas of mushroom development highlights an independent origin of complex multicellularity.</title>
        <authorList>
            <consortium name="DOE Joint Genome Institute"/>
            <person name="Krizsan K."/>
            <person name="Almasi E."/>
            <person name="Merenyi Z."/>
            <person name="Sahu N."/>
            <person name="Viragh M."/>
            <person name="Koszo T."/>
            <person name="Mondo S."/>
            <person name="Kiss B."/>
            <person name="Balint B."/>
            <person name="Kues U."/>
            <person name="Barry K."/>
            <person name="Hegedus J.C."/>
            <person name="Henrissat B."/>
            <person name="Johnson J."/>
            <person name="Lipzen A."/>
            <person name="Ohm R."/>
            <person name="Nagy I."/>
            <person name="Pangilinan J."/>
            <person name="Yan J."/>
            <person name="Xiong Y."/>
            <person name="Grigoriev I.V."/>
            <person name="Hibbett D.S."/>
            <person name="Nagy L.G."/>
        </authorList>
    </citation>
    <scope>NUCLEOTIDE SEQUENCE [LARGE SCALE GENOMIC DNA]</scope>
    <source>
        <strain evidence="5 6">SZMC22713</strain>
    </source>
</reference>
<accession>A0A4Y7PYV5</accession>
<evidence type="ECO:0000256" key="4">
    <source>
        <dbReference type="SAM" id="MobiDB-lite"/>
    </source>
</evidence>
<dbReference type="PANTHER" id="PTHR13242:SF0">
    <property type="entry name" value="EUKARYOTIC TRANSLATION INITIATION FACTOR 3 SUBUNIT L"/>
    <property type="match status" value="1"/>
</dbReference>
<organism evidence="5 6">
    <name type="scientific">Rickenella mellea</name>
    <dbReference type="NCBI Taxonomy" id="50990"/>
    <lineage>
        <taxon>Eukaryota</taxon>
        <taxon>Fungi</taxon>
        <taxon>Dikarya</taxon>
        <taxon>Basidiomycota</taxon>
        <taxon>Agaricomycotina</taxon>
        <taxon>Agaricomycetes</taxon>
        <taxon>Hymenochaetales</taxon>
        <taxon>Rickenellaceae</taxon>
        <taxon>Rickenella</taxon>
    </lineage>
</organism>
<name>A0A4Y7PYV5_9AGAM</name>
<gene>
    <name evidence="5" type="ORF">BD410DRAFT_367644</name>
</gene>
<dbReference type="InterPro" id="IPR019382">
    <property type="entry name" value="eIF3l"/>
</dbReference>
<dbReference type="EMBL" id="ML170187">
    <property type="protein sequence ID" value="TDL20574.1"/>
    <property type="molecule type" value="Genomic_DNA"/>
</dbReference>
<dbReference type="AlphaFoldDB" id="A0A4Y7PYV5"/>
<feature type="region of interest" description="Disordered" evidence="4">
    <location>
        <begin position="48"/>
        <end position="87"/>
    </location>
</feature>
<dbReference type="Pfam" id="PF10255">
    <property type="entry name" value="Paf67"/>
    <property type="match status" value="1"/>
</dbReference>
<evidence type="ECO:0000313" key="6">
    <source>
        <dbReference type="Proteomes" id="UP000294933"/>
    </source>
</evidence>